<comment type="function">
    <text evidence="2">Deubiquitinating enzyme that removes conjugated ubiquitin from specific proteins to regulate different cellular processes.</text>
</comment>
<reference evidence="4" key="1">
    <citation type="submission" date="2025-08" db="UniProtKB">
        <authorList>
            <consortium name="RefSeq"/>
        </authorList>
    </citation>
    <scope>IDENTIFICATION</scope>
</reference>
<organism evidence="3 4">
    <name type="scientific">Orycteropus afer afer</name>
    <dbReference type="NCBI Taxonomy" id="1230840"/>
    <lineage>
        <taxon>Eukaryota</taxon>
        <taxon>Metazoa</taxon>
        <taxon>Chordata</taxon>
        <taxon>Craniata</taxon>
        <taxon>Vertebrata</taxon>
        <taxon>Euteleostomi</taxon>
        <taxon>Mammalia</taxon>
        <taxon>Eutheria</taxon>
        <taxon>Afrotheria</taxon>
        <taxon>Tubulidentata</taxon>
        <taxon>Orycteropodidae</taxon>
        <taxon>Orycteropus</taxon>
    </lineage>
</organism>
<dbReference type="InterPro" id="IPR028889">
    <property type="entry name" value="USP"/>
</dbReference>
<keyword evidence="2" id="KW-0788">Thiol protease</keyword>
<dbReference type="PROSITE" id="PS50235">
    <property type="entry name" value="USP_3"/>
    <property type="match status" value="1"/>
</dbReference>
<dbReference type="InterPro" id="IPR038765">
    <property type="entry name" value="Papain-like_cys_pep_sf"/>
</dbReference>
<dbReference type="GeneID" id="103207628"/>
<dbReference type="RefSeq" id="XP_007951469.2">
    <property type="nucleotide sequence ID" value="XM_007953278.2"/>
</dbReference>
<dbReference type="PANTHER" id="PTHR24006:SF651">
    <property type="entry name" value="INACTIVE UBIQUITIN CARBOXYL-TERMINAL HYDROLASE 17-LIKE PROTEIN 4-RELATED"/>
    <property type="match status" value="1"/>
</dbReference>
<dbReference type="PANTHER" id="PTHR24006">
    <property type="entry name" value="UBIQUITIN CARBOXYL-TERMINAL HYDROLASE"/>
    <property type="match status" value="1"/>
</dbReference>
<dbReference type="GO" id="GO:0005829">
    <property type="term" value="C:cytosol"/>
    <property type="evidence" value="ECO:0007669"/>
    <property type="project" value="TreeGrafter"/>
</dbReference>
<dbReference type="SUPFAM" id="SSF54001">
    <property type="entry name" value="Cysteine proteinases"/>
    <property type="match status" value="1"/>
</dbReference>
<dbReference type="CDD" id="cd02661">
    <property type="entry name" value="Peptidase_C19E"/>
    <property type="match status" value="1"/>
</dbReference>
<dbReference type="Gene3D" id="3.90.70.10">
    <property type="entry name" value="Cysteine proteinases"/>
    <property type="match status" value="1"/>
</dbReference>
<dbReference type="GO" id="GO:0042981">
    <property type="term" value="P:regulation of apoptotic process"/>
    <property type="evidence" value="ECO:0007669"/>
    <property type="project" value="TreeGrafter"/>
</dbReference>
<evidence type="ECO:0000256" key="1">
    <source>
        <dbReference type="ARBA" id="ARBA00008245"/>
    </source>
</evidence>
<dbReference type="GO" id="GO:0016579">
    <property type="term" value="P:protein deubiquitination"/>
    <property type="evidence" value="ECO:0007669"/>
    <property type="project" value="InterPro"/>
</dbReference>
<keyword evidence="2" id="KW-0645">Protease</keyword>
<dbReference type="InterPro" id="IPR018200">
    <property type="entry name" value="USP_CS"/>
</dbReference>
<sequence length="535" mass="59549">MEMSSLHCRGKSQLAVSPNLSLSHLPAAGAEMHRVPSLAAKAWPPCQYLQDWDGDLVLAVTRHLTPAEKHPSIWQRCQVGAGLLNLGNTCYMNAALQCLTYTPPLANVMLSWEQSPSCGPQGLCMLCAMQDHISRALHHPGHVLQPSAALVGDFHRHQQEDAHEFLMSTLDAMHRACLRGHGPFHSCSKDTTLIRQIFGGYWRSRVQCLRCQRVSDTFDPYLDITLDIQAAESVSQALEQLVTTEELDGDNSYHCGICHRKVPASKKLTLHTCPEVLILVLKRFSDMTGDKNAKHVNYPESLDLSRCISGQATGAAVYRLYAVLVHVGLTCHTGHYLSYVKTGNGKWYKMDDAKLVACDMTSALNQQAYVLFYIQQWDLVRDHGTVPSEGGARDPEIKDRDLGTSLDMPEGDATMEIPVWQEEHLEDTATEPMTLDEWKMLQAQERPKADFKLRVIETALPSNAVVIHKSKPLSRVGKEHHQQEVHQLKDPARDIPAQVAINFGSVLCPGRGTRGSKSKKKGKGPRQLHPFQKDS</sequence>
<accession>A0A8B7AV38</accession>
<dbReference type="EC" id="3.4.19.12" evidence="2"/>
<evidence type="ECO:0000313" key="4">
    <source>
        <dbReference type="RefSeq" id="XP_007951469.2"/>
    </source>
</evidence>
<evidence type="ECO:0000313" key="3">
    <source>
        <dbReference type="Proteomes" id="UP000694850"/>
    </source>
</evidence>
<name>A0A8B7AV38_ORYAF</name>
<evidence type="ECO:0000256" key="2">
    <source>
        <dbReference type="RuleBase" id="RU366025"/>
    </source>
</evidence>
<dbReference type="InterPro" id="IPR001394">
    <property type="entry name" value="Peptidase_C19_UCH"/>
</dbReference>
<keyword evidence="2" id="KW-0833">Ubl conjugation pathway</keyword>
<comment type="similarity">
    <text evidence="1">Belongs to the peptidase C19 family. USP17 subfamily.</text>
</comment>
<dbReference type="OrthoDB" id="9836589at2759"/>
<dbReference type="FunFam" id="3.90.70.10:FF:000070">
    <property type="entry name" value="Ubiquitin carboxyl-terminal hydrolase 17-like protein 17"/>
    <property type="match status" value="1"/>
</dbReference>
<dbReference type="Pfam" id="PF00443">
    <property type="entry name" value="UCH"/>
    <property type="match status" value="1"/>
</dbReference>
<gene>
    <name evidence="4" type="primary">LOC103207628</name>
</gene>
<comment type="catalytic activity">
    <reaction evidence="2">
        <text>Thiol-dependent hydrolysis of ester, thioester, amide, peptide and isopeptide bonds formed by the C-terminal Gly of ubiquitin (a 76-residue protein attached to proteins as an intracellular targeting signal).</text>
        <dbReference type="EC" id="3.4.19.12"/>
    </reaction>
</comment>
<dbReference type="AlphaFoldDB" id="A0A8B7AV38"/>
<dbReference type="Proteomes" id="UP000694850">
    <property type="component" value="Unplaced"/>
</dbReference>
<dbReference type="GO" id="GO:0005634">
    <property type="term" value="C:nucleus"/>
    <property type="evidence" value="ECO:0007669"/>
    <property type="project" value="UniProtKB-ARBA"/>
</dbReference>
<protein>
    <recommendedName>
        <fullName evidence="2">Ubiquitin carboxyl-terminal hydrolase</fullName>
        <ecNumber evidence="2">3.4.19.12</ecNumber>
    </recommendedName>
</protein>
<keyword evidence="2" id="KW-0378">Hydrolase</keyword>
<dbReference type="InterPro" id="IPR050164">
    <property type="entry name" value="Peptidase_C19"/>
</dbReference>
<dbReference type="GO" id="GO:0006508">
    <property type="term" value="P:proteolysis"/>
    <property type="evidence" value="ECO:0007669"/>
    <property type="project" value="UniProtKB-KW"/>
</dbReference>
<dbReference type="PROSITE" id="PS00973">
    <property type="entry name" value="USP_2"/>
    <property type="match status" value="1"/>
</dbReference>
<keyword evidence="3" id="KW-1185">Reference proteome</keyword>
<dbReference type="GO" id="GO:0004843">
    <property type="term" value="F:cysteine-type deubiquitinase activity"/>
    <property type="evidence" value="ECO:0007669"/>
    <property type="project" value="UniProtKB-UniRule"/>
</dbReference>
<dbReference type="PROSITE" id="PS00972">
    <property type="entry name" value="USP_1"/>
    <property type="match status" value="1"/>
</dbReference>
<proteinExistence type="inferred from homology"/>